<name>A0ACC1WVJ2_MELAZ</name>
<dbReference type="Proteomes" id="UP001164539">
    <property type="component" value="Chromosome 13"/>
</dbReference>
<accession>A0ACC1WVJ2</accession>
<comment type="caution">
    <text evidence="1">The sequence shown here is derived from an EMBL/GenBank/DDBJ whole genome shotgun (WGS) entry which is preliminary data.</text>
</comment>
<organism evidence="1 2">
    <name type="scientific">Melia azedarach</name>
    <name type="common">Chinaberry tree</name>
    <dbReference type="NCBI Taxonomy" id="155640"/>
    <lineage>
        <taxon>Eukaryota</taxon>
        <taxon>Viridiplantae</taxon>
        <taxon>Streptophyta</taxon>
        <taxon>Embryophyta</taxon>
        <taxon>Tracheophyta</taxon>
        <taxon>Spermatophyta</taxon>
        <taxon>Magnoliopsida</taxon>
        <taxon>eudicotyledons</taxon>
        <taxon>Gunneridae</taxon>
        <taxon>Pentapetalae</taxon>
        <taxon>rosids</taxon>
        <taxon>malvids</taxon>
        <taxon>Sapindales</taxon>
        <taxon>Meliaceae</taxon>
        <taxon>Melia</taxon>
    </lineage>
</organism>
<sequence length="249" mass="29318">MRDEKIMEDRRRKKEKGEERKEKEEEEEKKRERRDEEEEEKKRERRDEEEEEKKREGRRNRPKLKGATLLKFLEFYFEFSSFSSTFVKRIFFIYAPARESTRHHISEHFVAPLIFPPSEEAGQSICGLGFATCIADKHFKNYVSKLLSIVGPAIFRRLALHYLQHSAQNLSAIISINFVLPLPLSRPMTSIPNKPPPSLLRSRSFRRVLLHLTANQSKNLQLSFQRPSFSLSGHLSLGSKPSQYWYHSP</sequence>
<evidence type="ECO:0000313" key="2">
    <source>
        <dbReference type="Proteomes" id="UP001164539"/>
    </source>
</evidence>
<evidence type="ECO:0000313" key="1">
    <source>
        <dbReference type="EMBL" id="KAJ4703240.1"/>
    </source>
</evidence>
<dbReference type="EMBL" id="CM051406">
    <property type="protein sequence ID" value="KAJ4703240.1"/>
    <property type="molecule type" value="Genomic_DNA"/>
</dbReference>
<protein>
    <submittedName>
        <fullName evidence="1">Uncharacterized protein</fullName>
    </submittedName>
</protein>
<gene>
    <name evidence="1" type="ORF">OWV82_023170</name>
</gene>
<keyword evidence="2" id="KW-1185">Reference proteome</keyword>
<reference evidence="1 2" key="1">
    <citation type="journal article" date="2023" name="Science">
        <title>Complex scaffold remodeling in plant triterpene biosynthesis.</title>
        <authorList>
            <person name="De La Pena R."/>
            <person name="Hodgson H."/>
            <person name="Liu J.C."/>
            <person name="Stephenson M.J."/>
            <person name="Martin A.C."/>
            <person name="Owen C."/>
            <person name="Harkess A."/>
            <person name="Leebens-Mack J."/>
            <person name="Jimenez L.E."/>
            <person name="Osbourn A."/>
            <person name="Sattely E.S."/>
        </authorList>
    </citation>
    <scope>NUCLEOTIDE SEQUENCE [LARGE SCALE GENOMIC DNA]</scope>
    <source>
        <strain evidence="2">cv. JPN11</strain>
        <tissue evidence="1">Leaf</tissue>
    </source>
</reference>
<proteinExistence type="predicted"/>